<name>A0A0C9TK62_SPHS4</name>
<dbReference type="EMBL" id="KN838500">
    <property type="protein sequence ID" value="KIJ22264.1"/>
    <property type="molecule type" value="Genomic_DNA"/>
</dbReference>
<evidence type="ECO:0000313" key="2">
    <source>
        <dbReference type="EMBL" id="KIJ41261.1"/>
    </source>
</evidence>
<evidence type="ECO:0000313" key="3">
    <source>
        <dbReference type="Proteomes" id="UP000054279"/>
    </source>
</evidence>
<reference evidence="1 3" key="1">
    <citation type="submission" date="2014-06" db="EMBL/GenBank/DDBJ databases">
        <title>Evolutionary Origins and Diversification of the Mycorrhizal Mutualists.</title>
        <authorList>
            <consortium name="DOE Joint Genome Institute"/>
            <consortium name="Mycorrhizal Genomics Consortium"/>
            <person name="Kohler A."/>
            <person name="Kuo A."/>
            <person name="Nagy L.G."/>
            <person name="Floudas D."/>
            <person name="Copeland A."/>
            <person name="Barry K.W."/>
            <person name="Cichocki N."/>
            <person name="Veneault-Fourrey C."/>
            <person name="LaButti K."/>
            <person name="Lindquist E.A."/>
            <person name="Lipzen A."/>
            <person name="Lundell T."/>
            <person name="Morin E."/>
            <person name="Murat C."/>
            <person name="Riley R."/>
            <person name="Ohm R."/>
            <person name="Sun H."/>
            <person name="Tunlid A."/>
            <person name="Henrissat B."/>
            <person name="Grigoriev I.V."/>
            <person name="Hibbett D.S."/>
            <person name="Martin F."/>
        </authorList>
    </citation>
    <scope>NUCLEOTIDE SEQUENCE [LARGE SCALE GENOMIC DNA]</scope>
    <source>
        <strain evidence="1 3">SS14</strain>
    </source>
</reference>
<evidence type="ECO:0000313" key="1">
    <source>
        <dbReference type="EMBL" id="KIJ22264.1"/>
    </source>
</evidence>
<dbReference type="EMBL" id="KN837138">
    <property type="protein sequence ID" value="KIJ41261.1"/>
    <property type="molecule type" value="Genomic_DNA"/>
</dbReference>
<gene>
    <name evidence="2" type="ORF">M422DRAFT_255770</name>
    <name evidence="1" type="ORF">M422DRAFT_277389</name>
</gene>
<sequence length="159" mass="17683">MKVDKVDNKSGQWKLHCCYCPPEAVFIQHRDKNCLNHISDIKKFPQAPVDVHQEARGLLMTSVGVEVHVDGSTGTLVGDDSGTTGLIPSNEKKRKHNGINPRLERQVIHAQYHYDMKELEAVDKGIALQAQEEDIHMHCSDSGQPSAWSIDDILCTSGL</sequence>
<dbReference type="AlphaFoldDB" id="A0A0C9TK62"/>
<dbReference type="OrthoDB" id="3316990at2759"/>
<dbReference type="Proteomes" id="UP000054279">
    <property type="component" value="Unassembled WGS sequence"/>
</dbReference>
<proteinExistence type="predicted"/>
<accession>A0A0C9TK62</accession>
<organism evidence="1 3">
    <name type="scientific">Sphaerobolus stellatus (strain SS14)</name>
    <dbReference type="NCBI Taxonomy" id="990650"/>
    <lineage>
        <taxon>Eukaryota</taxon>
        <taxon>Fungi</taxon>
        <taxon>Dikarya</taxon>
        <taxon>Basidiomycota</taxon>
        <taxon>Agaricomycotina</taxon>
        <taxon>Agaricomycetes</taxon>
        <taxon>Phallomycetidae</taxon>
        <taxon>Geastrales</taxon>
        <taxon>Sphaerobolaceae</taxon>
        <taxon>Sphaerobolus</taxon>
    </lineage>
</organism>
<dbReference type="HOGENOM" id="CLU_1661897_0_0_1"/>
<protein>
    <submittedName>
        <fullName evidence="1">Uncharacterized protein</fullName>
    </submittedName>
</protein>
<keyword evidence="3" id="KW-1185">Reference proteome</keyword>